<reference evidence="2 3" key="1">
    <citation type="submission" date="2023-05" db="EMBL/GenBank/DDBJ databases">
        <title>Draft genome sequence of Streptomyces sp. B-S-A8 isolated from a cave soil in Thailand.</title>
        <authorList>
            <person name="Chamroensaksri N."/>
            <person name="Muangham S."/>
        </authorList>
    </citation>
    <scope>NUCLEOTIDE SEQUENCE [LARGE SCALE GENOMIC DNA]</scope>
    <source>
        <strain evidence="2 3">B-S-A8</strain>
    </source>
</reference>
<comment type="caution">
    <text evidence="2">The sequence shown here is derived from an EMBL/GenBank/DDBJ whole genome shotgun (WGS) entry which is preliminary data.</text>
</comment>
<keyword evidence="3" id="KW-1185">Reference proteome</keyword>
<accession>A0ABT6S134</accession>
<sequence length="51" mass="5252">MASCRFGSSSAFRFFSFSGSAYVVVSGFGTAAFAVLSAWPAFCISLLTVAA</sequence>
<evidence type="ECO:0000313" key="3">
    <source>
        <dbReference type="Proteomes" id="UP001224661"/>
    </source>
</evidence>
<gene>
    <name evidence="2" type="ORF">QIS99_30080</name>
</gene>
<protein>
    <submittedName>
        <fullName evidence="2">Uncharacterized protein</fullName>
    </submittedName>
</protein>
<keyword evidence="1" id="KW-0812">Transmembrane</keyword>
<keyword evidence="1" id="KW-1133">Transmembrane helix</keyword>
<name>A0ABT6S134_9ACTN</name>
<dbReference type="EMBL" id="JASCIR010000048">
    <property type="protein sequence ID" value="MDI3390409.1"/>
    <property type="molecule type" value="Genomic_DNA"/>
</dbReference>
<proteinExistence type="predicted"/>
<dbReference type="Proteomes" id="UP001224661">
    <property type="component" value="Unassembled WGS sequence"/>
</dbReference>
<keyword evidence="1" id="KW-0472">Membrane</keyword>
<evidence type="ECO:0000256" key="1">
    <source>
        <dbReference type="SAM" id="Phobius"/>
    </source>
</evidence>
<evidence type="ECO:0000313" key="2">
    <source>
        <dbReference type="EMBL" id="MDI3390409.1"/>
    </source>
</evidence>
<organism evidence="2 3">
    <name type="scientific">Streptomyces solicavernae</name>
    <dbReference type="NCBI Taxonomy" id="3043614"/>
    <lineage>
        <taxon>Bacteria</taxon>
        <taxon>Bacillati</taxon>
        <taxon>Actinomycetota</taxon>
        <taxon>Actinomycetes</taxon>
        <taxon>Kitasatosporales</taxon>
        <taxon>Streptomycetaceae</taxon>
        <taxon>Streptomyces</taxon>
    </lineage>
</organism>
<dbReference type="RefSeq" id="WP_282516894.1">
    <property type="nucleotide sequence ID" value="NZ_JASCIR010000048.1"/>
</dbReference>
<feature type="transmembrane region" description="Helical" evidence="1">
    <location>
        <begin position="21"/>
        <end position="47"/>
    </location>
</feature>